<feature type="signal peptide" evidence="2">
    <location>
        <begin position="1"/>
        <end position="18"/>
    </location>
</feature>
<reference evidence="3" key="1">
    <citation type="submission" date="2014-11" db="EMBL/GenBank/DDBJ databases">
        <authorList>
            <person name="Otto D Thomas"/>
            <person name="Naeem Raeece"/>
        </authorList>
    </citation>
    <scope>NUCLEOTIDE SEQUENCE</scope>
</reference>
<sequence length="389" mass="43684">MKAVILSLAAASSVPVEAFVAPPPQPTGRAQQPRSVLFDGSELQGSSSDSFIGPDLGFRYLFARNPRKRGWFPAPKLTPTRVKYGLPVVKAKGDRTLIEKIGDEFKGLYLRWDDDSTVRGVVKNVVDEDMDAEIEKYGLGIQSVRLKRRDDALKGDGKIRTSTGSFTAIGYRPKKDEASKWTDKQLDQLRQARREVPGRGGKGFDQDSYWRVIASYVPGKDADECRAQSRALEYQKAKGSAAGFNLGEESGLLVYSQPVIRNGQVFVPQGRRMLGRNKRFYEDQQKGLDAALKAKVGDEKYAEIMQERKQSKVTEAEGREYAAVMAEVRPRDFRYFLGLPPTDEQMEKMEARRRKTSYERRAAKGKGKAPQRTAAKPAQKEERKFLGVF</sequence>
<evidence type="ECO:0000256" key="1">
    <source>
        <dbReference type="SAM" id="MobiDB-lite"/>
    </source>
</evidence>
<proteinExistence type="predicted"/>
<gene>
    <name evidence="3" type="ORF">Cvel_11964</name>
</gene>
<feature type="chain" id="PRO_5005192268" description="Myb-like domain-containing protein" evidence="2">
    <location>
        <begin position="19"/>
        <end position="389"/>
    </location>
</feature>
<dbReference type="EMBL" id="CDMZ01005686">
    <property type="protein sequence ID" value="CEM53439.1"/>
    <property type="molecule type" value="Genomic_DNA"/>
</dbReference>
<keyword evidence="2" id="KW-0732">Signal</keyword>
<evidence type="ECO:0000313" key="3">
    <source>
        <dbReference type="EMBL" id="CEM53439.1"/>
    </source>
</evidence>
<dbReference type="VEuPathDB" id="CryptoDB:Cvel_11964"/>
<organism evidence="3">
    <name type="scientific">Chromera velia CCMP2878</name>
    <dbReference type="NCBI Taxonomy" id="1169474"/>
    <lineage>
        <taxon>Eukaryota</taxon>
        <taxon>Sar</taxon>
        <taxon>Alveolata</taxon>
        <taxon>Colpodellida</taxon>
        <taxon>Chromeraceae</taxon>
        <taxon>Chromera</taxon>
    </lineage>
</organism>
<accession>A0A0G4I8I0</accession>
<dbReference type="Gene3D" id="1.10.10.60">
    <property type="entry name" value="Homeodomain-like"/>
    <property type="match status" value="1"/>
</dbReference>
<protein>
    <recommendedName>
        <fullName evidence="4">Myb-like domain-containing protein</fullName>
    </recommendedName>
</protein>
<feature type="compositionally biased region" description="Basic and acidic residues" evidence="1">
    <location>
        <begin position="378"/>
        <end position="389"/>
    </location>
</feature>
<dbReference type="AlphaFoldDB" id="A0A0G4I8I0"/>
<evidence type="ECO:0008006" key="4">
    <source>
        <dbReference type="Google" id="ProtNLM"/>
    </source>
</evidence>
<feature type="region of interest" description="Disordered" evidence="1">
    <location>
        <begin position="344"/>
        <end position="389"/>
    </location>
</feature>
<evidence type="ECO:0000256" key="2">
    <source>
        <dbReference type="SAM" id="SignalP"/>
    </source>
</evidence>
<name>A0A0G4I8I0_9ALVE</name>
<feature type="compositionally biased region" description="Basic and acidic residues" evidence="1">
    <location>
        <begin position="345"/>
        <end position="362"/>
    </location>
</feature>